<dbReference type="AlphaFoldDB" id="A0A0M0G0U1"/>
<dbReference type="InterPro" id="IPR016796">
    <property type="entry name" value="UCP021774"/>
</dbReference>
<feature type="domain" description="DUF302" evidence="1">
    <location>
        <begin position="38"/>
        <end position="100"/>
    </location>
</feature>
<evidence type="ECO:0000259" key="1">
    <source>
        <dbReference type="Pfam" id="PF03625"/>
    </source>
</evidence>
<proteinExistence type="predicted"/>
<dbReference type="CDD" id="cd14797">
    <property type="entry name" value="DUF302"/>
    <property type="match status" value="1"/>
</dbReference>
<dbReference type="SUPFAM" id="SSF103247">
    <property type="entry name" value="TT1751-like"/>
    <property type="match status" value="1"/>
</dbReference>
<sequence length="133" mass="15163">MKKLDFHYTVQTDGTMKEAITALEDALKEESFGILWTFDIKDKLMEKGFTVDEPYMVLEVCNPQEAERVLKENKLVGYFLPCKIVVYQDQGVIKIGLPKPTALIGLLDDPELKELAGDIERRLIACIDRSIKK</sequence>
<dbReference type="PANTHER" id="PTHR38342">
    <property type="entry name" value="SLR5037 PROTEIN"/>
    <property type="match status" value="1"/>
</dbReference>
<organism evidence="2 3">
    <name type="scientific">Rossellomorea marisflavi</name>
    <dbReference type="NCBI Taxonomy" id="189381"/>
    <lineage>
        <taxon>Bacteria</taxon>
        <taxon>Bacillati</taxon>
        <taxon>Bacillota</taxon>
        <taxon>Bacilli</taxon>
        <taxon>Bacillales</taxon>
        <taxon>Bacillaceae</taxon>
        <taxon>Rossellomorea</taxon>
    </lineage>
</organism>
<dbReference type="InterPro" id="IPR005180">
    <property type="entry name" value="DUF302"/>
</dbReference>
<accession>A0A0M0G0U1</accession>
<reference evidence="3" key="1">
    <citation type="submission" date="2015-07" db="EMBL/GenBank/DDBJ databases">
        <title>Fjat-14235 jcm11544.</title>
        <authorList>
            <person name="Liu B."/>
            <person name="Wang J."/>
            <person name="Zhu Y."/>
            <person name="Liu G."/>
            <person name="Chen Q."/>
            <person name="Chen Z."/>
            <person name="Lan J."/>
            <person name="Che J."/>
            <person name="Ge C."/>
            <person name="Shi H."/>
            <person name="Pan Z."/>
            <person name="Liu X."/>
        </authorList>
    </citation>
    <scope>NUCLEOTIDE SEQUENCE [LARGE SCALE GENOMIC DNA]</scope>
    <source>
        <strain evidence="3">JCM 11544</strain>
    </source>
</reference>
<protein>
    <recommendedName>
        <fullName evidence="1">DUF302 domain-containing protein</fullName>
    </recommendedName>
</protein>
<dbReference type="PANTHER" id="PTHR38342:SF1">
    <property type="entry name" value="SLR5037 PROTEIN"/>
    <property type="match status" value="1"/>
</dbReference>
<dbReference type="InterPro" id="IPR035923">
    <property type="entry name" value="TT1751-like_sf"/>
</dbReference>
<keyword evidence="3" id="KW-1185">Reference proteome</keyword>
<dbReference type="Proteomes" id="UP000037405">
    <property type="component" value="Unassembled WGS sequence"/>
</dbReference>
<dbReference type="Pfam" id="PF03625">
    <property type="entry name" value="DUF302"/>
    <property type="match status" value="1"/>
</dbReference>
<comment type="caution">
    <text evidence="2">The sequence shown here is derived from an EMBL/GenBank/DDBJ whole genome shotgun (WGS) entry which is preliminary data.</text>
</comment>
<dbReference type="RefSeq" id="WP_053429451.1">
    <property type="nucleotide sequence ID" value="NZ_CP096885.1"/>
</dbReference>
<evidence type="ECO:0000313" key="2">
    <source>
        <dbReference type="EMBL" id="KON83398.1"/>
    </source>
</evidence>
<gene>
    <name evidence="2" type="ORF">AF331_18085</name>
</gene>
<dbReference type="OrthoDB" id="9791067at2"/>
<evidence type="ECO:0000313" key="3">
    <source>
        <dbReference type="Proteomes" id="UP000037405"/>
    </source>
</evidence>
<dbReference type="PIRSF" id="PIRSF021774">
    <property type="entry name" value="UCP021774"/>
    <property type="match status" value="1"/>
</dbReference>
<dbReference type="PATRIC" id="fig|189381.12.peg.3942"/>
<name>A0A0M0G0U1_9BACI</name>
<dbReference type="Gene3D" id="3.30.310.70">
    <property type="entry name" value="TT1751-like domain"/>
    <property type="match status" value="1"/>
</dbReference>
<dbReference type="EMBL" id="LGUE01000006">
    <property type="protein sequence ID" value="KON83398.1"/>
    <property type="molecule type" value="Genomic_DNA"/>
</dbReference>